<protein>
    <submittedName>
        <fullName evidence="1">Uncharacterized protein</fullName>
    </submittedName>
</protein>
<evidence type="ECO:0000313" key="2">
    <source>
        <dbReference type="Proteomes" id="UP000003835"/>
    </source>
</evidence>
<accession>B4VPK3</accession>
<name>B4VPK3_9CYAN</name>
<organism evidence="1 2">
    <name type="scientific">Coleofasciculus chthonoplastes PCC 7420</name>
    <dbReference type="NCBI Taxonomy" id="118168"/>
    <lineage>
        <taxon>Bacteria</taxon>
        <taxon>Bacillati</taxon>
        <taxon>Cyanobacteriota</taxon>
        <taxon>Cyanophyceae</taxon>
        <taxon>Coleofasciculales</taxon>
        <taxon>Coleofasciculaceae</taxon>
        <taxon>Coleofasciculus</taxon>
    </lineage>
</organism>
<dbReference type="EMBL" id="DS989847">
    <property type="protein sequence ID" value="EDX75936.1"/>
    <property type="molecule type" value="Genomic_DNA"/>
</dbReference>
<evidence type="ECO:0000313" key="1">
    <source>
        <dbReference type="EMBL" id="EDX75936.1"/>
    </source>
</evidence>
<keyword evidence="2" id="KW-1185">Reference proteome</keyword>
<dbReference type="AlphaFoldDB" id="B4VPK3"/>
<gene>
    <name evidence="1" type="ORF">MC7420_5370</name>
</gene>
<reference evidence="1 2" key="1">
    <citation type="submission" date="2008-07" db="EMBL/GenBank/DDBJ databases">
        <authorList>
            <person name="Tandeau de Marsac N."/>
            <person name="Ferriera S."/>
            <person name="Johnson J."/>
            <person name="Kravitz S."/>
            <person name="Beeson K."/>
            <person name="Sutton G."/>
            <person name="Rogers Y.-H."/>
            <person name="Friedman R."/>
            <person name="Frazier M."/>
            <person name="Venter J.C."/>
        </authorList>
    </citation>
    <scope>NUCLEOTIDE SEQUENCE [LARGE SCALE GENOMIC DNA]</scope>
    <source>
        <strain evidence="1 2">PCC 7420</strain>
    </source>
</reference>
<dbReference type="Proteomes" id="UP000003835">
    <property type="component" value="Unassembled WGS sequence"/>
</dbReference>
<dbReference type="HOGENOM" id="CLU_3166803_0_0_3"/>
<sequence length="47" mass="5388">MGNDSPRFRSILLRSLLAIPGDKSELVWVGTTQLARINEIMRSRLFE</sequence>
<proteinExistence type="predicted"/>